<evidence type="ECO:0000313" key="2">
    <source>
        <dbReference type="EMBL" id="KAF0725138.1"/>
    </source>
</evidence>
<feature type="compositionally biased region" description="Basic residues" evidence="1">
    <location>
        <begin position="32"/>
        <end position="44"/>
    </location>
</feature>
<feature type="region of interest" description="Disordered" evidence="1">
    <location>
        <begin position="116"/>
        <end position="151"/>
    </location>
</feature>
<name>A0A6G0WCU1_9STRA</name>
<gene>
    <name evidence="2" type="ORF">Ae201684_016369</name>
</gene>
<keyword evidence="3" id="KW-1185">Reference proteome</keyword>
<sequence>MSSSDDEAPEAVPMAVAKSKALASRESEKQAHQHAKLAQKRKRQPQAAKPEELPSDILEAVAAAHQAQGKNSTEDNEEQLEEQEPVAKTKPAGVRPTHSRKFGTIVVSTLDEAPQEKLTDEAKSFWERRTAPQRKRTKVVVESTGRKSRKK</sequence>
<dbReference type="EMBL" id="VJMJ01000250">
    <property type="protein sequence ID" value="KAF0725138.1"/>
    <property type="molecule type" value="Genomic_DNA"/>
</dbReference>
<comment type="caution">
    <text evidence="2">The sequence shown here is derived from an EMBL/GenBank/DDBJ whole genome shotgun (WGS) entry which is preliminary data.</text>
</comment>
<feature type="compositionally biased region" description="Acidic residues" evidence="1">
    <location>
        <begin position="74"/>
        <end position="84"/>
    </location>
</feature>
<feature type="region of interest" description="Disordered" evidence="1">
    <location>
        <begin position="1"/>
        <end position="102"/>
    </location>
</feature>
<organism evidence="2 3">
    <name type="scientific">Aphanomyces euteiches</name>
    <dbReference type="NCBI Taxonomy" id="100861"/>
    <lineage>
        <taxon>Eukaryota</taxon>
        <taxon>Sar</taxon>
        <taxon>Stramenopiles</taxon>
        <taxon>Oomycota</taxon>
        <taxon>Saprolegniomycetes</taxon>
        <taxon>Saprolegniales</taxon>
        <taxon>Verrucalvaceae</taxon>
        <taxon>Aphanomyces</taxon>
    </lineage>
</organism>
<reference evidence="2 3" key="1">
    <citation type="submission" date="2019-07" db="EMBL/GenBank/DDBJ databases">
        <title>Genomics analysis of Aphanomyces spp. identifies a new class of oomycete effector associated with host adaptation.</title>
        <authorList>
            <person name="Gaulin E."/>
        </authorList>
    </citation>
    <scope>NUCLEOTIDE SEQUENCE [LARGE SCALE GENOMIC DNA]</scope>
    <source>
        <strain evidence="2 3">ATCC 201684</strain>
    </source>
</reference>
<dbReference type="AlphaFoldDB" id="A0A6G0WCU1"/>
<accession>A0A6G0WCU1</accession>
<evidence type="ECO:0000313" key="3">
    <source>
        <dbReference type="Proteomes" id="UP000481153"/>
    </source>
</evidence>
<dbReference type="VEuPathDB" id="FungiDB:AeMF1_003805"/>
<protein>
    <submittedName>
        <fullName evidence="2">Uncharacterized protein</fullName>
    </submittedName>
</protein>
<feature type="compositionally biased region" description="Basic and acidic residues" evidence="1">
    <location>
        <begin position="116"/>
        <end position="130"/>
    </location>
</feature>
<evidence type="ECO:0000256" key="1">
    <source>
        <dbReference type="SAM" id="MobiDB-lite"/>
    </source>
</evidence>
<dbReference type="Proteomes" id="UP000481153">
    <property type="component" value="Unassembled WGS sequence"/>
</dbReference>
<proteinExistence type="predicted"/>